<comment type="caution">
    <text evidence="1">The sequence shown here is derived from an EMBL/GenBank/DDBJ whole genome shotgun (WGS) entry which is preliminary data.</text>
</comment>
<dbReference type="InterPro" id="IPR036890">
    <property type="entry name" value="HATPase_C_sf"/>
</dbReference>
<dbReference type="EMBL" id="JBBPCN010000001">
    <property type="protein sequence ID" value="MEK8072861.1"/>
    <property type="molecule type" value="Genomic_DNA"/>
</dbReference>
<reference evidence="1 2" key="1">
    <citation type="submission" date="2024-03" db="EMBL/GenBank/DDBJ databases">
        <title>Rhodococcus navarretei sp. nov. and Pseudarthrobacter quantumdoti sp. nov., two new species with the ability to biosynthesize Quantum Dots isolated from soil samples at Union Glacier, Antarctica.</title>
        <authorList>
            <person name="Vargas M."/>
        </authorList>
    </citation>
    <scope>NUCLEOTIDE SEQUENCE [LARGE SCALE GENOMIC DNA]</scope>
    <source>
        <strain evidence="1 2">EXRC-4A-4</strain>
    </source>
</reference>
<keyword evidence="2" id="KW-1185">Reference proteome</keyword>
<dbReference type="SUPFAM" id="SSF55874">
    <property type="entry name" value="ATPase domain of HSP90 chaperone/DNA topoisomerase II/histidine kinase"/>
    <property type="match status" value="1"/>
</dbReference>
<proteinExistence type="predicted"/>
<sequence length="911" mass="96351">MIDPFDTESLRESILAAWASSPTRLREDSASESDLVRGGYRDRLLTELAQNAADAAQRAGVPGRLAVWTDGNGALHVANTGAALDISGVHALTALRASGKTAADSGVGQFGVGFTAVRSVSDEIEVRSRGGGVAFSARRTLEALRERDLLAPDTGVPVLRLAWPVDAPPAHGFDTEIVLTLRADVAVESFAAGFADEAVDLLLELEALHSIEIDGVVIDCARTELEGNSAEIAIGSRTWRQFTTPAARWLAPVVDGLPVPASPDVLRAPTRSDELLSLPALVIADVPMQPDRRRVLPGVSLDAVAHGYVDFVASLPAEFRVSFVPEVGFARSAVDGALRELVFHRLSCAPWLPGADGHDLVPERANVVADATEELTSVLAGVVPDLVAASLSGARHASALAAVGVHRIGLARLAEMVGGLDREPSWWQRLFDALAPLVVDGVAAEELAALPVPLADGRTVTGPRTTVIGSDAAAPVTWVRLVHPDAVSPLLTRLGAREATATELLTDPALEAALDDLDWDESEDIDGLVSAVLALARAVQAGELPSWLGSLPLEDDEGELRSADELLLPGAPLADLLIEDSPFGVLSTAVVDRFGERALRAVGVGWAFSVLRDELPTGPDHDLDDESAWWSSLSEEPETLLAVRDLDLVRSDVWSQALTVLLDDPSTRAALTDRDGYTAWWIGRHARVHGSRPIAFRAPSDETFAGLLDPLDHPRADELQAVLSASVCESAETARVLLAALSDPKRRPTPAVIARTHTSIATAVAERRIEVSDIDPPDRVRTLVGDVVDASDALVIDSPWLASVVPQEIAVLSDMASGAALADVLDIRTASEAIGGEVLGTGRVSSWDREPGALLACAVMGLPLPSGGVVVHRELVVRLSGAVSGERRVPWWVTADGTVHCTESWERPRGA</sequence>
<evidence type="ECO:0000313" key="2">
    <source>
        <dbReference type="Proteomes" id="UP001456513"/>
    </source>
</evidence>
<organism evidence="1 2">
    <name type="scientific">Rhodococcus navarretei</name>
    <dbReference type="NCBI Taxonomy" id="3128981"/>
    <lineage>
        <taxon>Bacteria</taxon>
        <taxon>Bacillati</taxon>
        <taxon>Actinomycetota</taxon>
        <taxon>Actinomycetes</taxon>
        <taxon>Mycobacteriales</taxon>
        <taxon>Nocardiaceae</taxon>
        <taxon>Rhodococcus</taxon>
    </lineage>
</organism>
<dbReference type="GO" id="GO:0005524">
    <property type="term" value="F:ATP binding"/>
    <property type="evidence" value="ECO:0007669"/>
    <property type="project" value="UniProtKB-KW"/>
</dbReference>
<evidence type="ECO:0000313" key="1">
    <source>
        <dbReference type="EMBL" id="MEK8072861.1"/>
    </source>
</evidence>
<protein>
    <submittedName>
        <fullName evidence="1">ATP-binding protein</fullName>
    </submittedName>
</protein>
<dbReference type="RefSeq" id="WP_341443098.1">
    <property type="nucleotide sequence ID" value="NZ_JBBPCN010000001.1"/>
</dbReference>
<dbReference type="Gene3D" id="3.30.565.10">
    <property type="entry name" value="Histidine kinase-like ATPase, C-terminal domain"/>
    <property type="match status" value="1"/>
</dbReference>
<keyword evidence="1" id="KW-0547">Nucleotide-binding</keyword>
<dbReference type="NCBIfam" id="NF047352">
    <property type="entry name" value="P_loop_sacsin"/>
    <property type="match status" value="1"/>
</dbReference>
<name>A0ABU9CZU1_9NOCA</name>
<dbReference type="Proteomes" id="UP001456513">
    <property type="component" value="Unassembled WGS sequence"/>
</dbReference>
<keyword evidence="1" id="KW-0067">ATP-binding</keyword>
<gene>
    <name evidence="1" type="ORF">AABD04_18610</name>
</gene>
<accession>A0ABU9CZU1</accession>